<dbReference type="RefSeq" id="WP_130109233.1">
    <property type="nucleotide sequence ID" value="NZ_CP035806.1"/>
</dbReference>
<proteinExistence type="inferred from homology"/>
<dbReference type="Gene3D" id="1.10.3720.10">
    <property type="entry name" value="MetI-like"/>
    <property type="match status" value="1"/>
</dbReference>
<feature type="transmembrane region" description="Helical" evidence="7">
    <location>
        <begin position="70"/>
        <end position="92"/>
    </location>
</feature>
<accession>A0A4P6KCK6</accession>
<dbReference type="Proteomes" id="UP000289260">
    <property type="component" value="Chromosome"/>
</dbReference>
<dbReference type="SUPFAM" id="SSF161098">
    <property type="entry name" value="MetI-like"/>
    <property type="match status" value="1"/>
</dbReference>
<dbReference type="AlphaFoldDB" id="A0A4P6KCK6"/>
<sequence>MTGVARDPRSPLRLALIGFTPLIAILLLWEAVGAIAPSPQLPPPSSWFVALAALGPGPLALGAGSTLLTFALGLLIAMAVGAVLGVLIGASPRLERALTPLLEFLRALPAPVIVPIAVLAWGSGLTTSLVAVAFAASWPVLMNTLQAVQARPAQYSSVARTLQLTKTQEMAKMLLPAAVPGMLIGYRVAVPLALIVTILVEMLTSAHGVGTLLLTAQRSYQSAQSFGLLLVAGVLGYALTLLAQRLANRALLRWPPEARG</sequence>
<protein>
    <submittedName>
        <fullName evidence="9">ABC transporter permease subunit</fullName>
    </submittedName>
</protein>
<feature type="transmembrane region" description="Helical" evidence="7">
    <location>
        <begin position="44"/>
        <end position="63"/>
    </location>
</feature>
<gene>
    <name evidence="9" type="ORF">EVS81_03940</name>
</gene>
<feature type="transmembrane region" description="Helical" evidence="7">
    <location>
        <begin position="174"/>
        <end position="200"/>
    </location>
</feature>
<name>A0A4P6KCK6_9MICO</name>
<evidence type="ECO:0000256" key="1">
    <source>
        <dbReference type="ARBA" id="ARBA00004651"/>
    </source>
</evidence>
<keyword evidence="2 7" id="KW-0813">Transport</keyword>
<keyword evidence="6 7" id="KW-0472">Membrane</keyword>
<keyword evidence="5 7" id="KW-1133">Transmembrane helix</keyword>
<evidence type="ECO:0000259" key="8">
    <source>
        <dbReference type="PROSITE" id="PS50928"/>
    </source>
</evidence>
<keyword evidence="3" id="KW-1003">Cell membrane</keyword>
<feature type="transmembrane region" description="Helical" evidence="7">
    <location>
        <begin position="112"/>
        <end position="141"/>
    </location>
</feature>
<dbReference type="CDD" id="cd06261">
    <property type="entry name" value="TM_PBP2"/>
    <property type="match status" value="1"/>
</dbReference>
<feature type="transmembrane region" description="Helical" evidence="7">
    <location>
        <begin position="220"/>
        <end position="243"/>
    </location>
</feature>
<dbReference type="PANTHER" id="PTHR30151">
    <property type="entry name" value="ALKANE SULFONATE ABC TRANSPORTER-RELATED, MEMBRANE SUBUNIT"/>
    <property type="match status" value="1"/>
</dbReference>
<dbReference type="PANTHER" id="PTHR30151:SF0">
    <property type="entry name" value="ABC TRANSPORTER PERMEASE PROTEIN MJ0413-RELATED"/>
    <property type="match status" value="1"/>
</dbReference>
<evidence type="ECO:0000313" key="9">
    <source>
        <dbReference type="EMBL" id="QBE48085.1"/>
    </source>
</evidence>
<evidence type="ECO:0000256" key="5">
    <source>
        <dbReference type="ARBA" id="ARBA00022989"/>
    </source>
</evidence>
<reference evidence="9 10" key="1">
    <citation type="submission" date="2019-02" db="EMBL/GenBank/DDBJ databases">
        <authorList>
            <person name="Sun L."/>
            <person name="Pan D."/>
            <person name="Wu X."/>
        </authorList>
    </citation>
    <scope>NUCLEOTIDE SEQUENCE [LARGE SCALE GENOMIC DNA]</scope>
    <source>
        <strain evidence="9 10">JW-1</strain>
    </source>
</reference>
<dbReference type="GO" id="GO:0055085">
    <property type="term" value="P:transmembrane transport"/>
    <property type="evidence" value="ECO:0007669"/>
    <property type="project" value="InterPro"/>
</dbReference>
<keyword evidence="10" id="KW-1185">Reference proteome</keyword>
<comment type="subcellular location">
    <subcellularLocation>
        <location evidence="1 7">Cell membrane</location>
        <topology evidence="1 7">Multi-pass membrane protein</topology>
    </subcellularLocation>
</comment>
<dbReference type="GO" id="GO:0005886">
    <property type="term" value="C:plasma membrane"/>
    <property type="evidence" value="ECO:0007669"/>
    <property type="project" value="UniProtKB-SubCell"/>
</dbReference>
<evidence type="ECO:0000256" key="6">
    <source>
        <dbReference type="ARBA" id="ARBA00023136"/>
    </source>
</evidence>
<dbReference type="KEGG" id="ltr:EVS81_03940"/>
<organism evidence="9 10">
    <name type="scientific">Leucobacter triazinivorans</name>
    <dbReference type="NCBI Taxonomy" id="1784719"/>
    <lineage>
        <taxon>Bacteria</taxon>
        <taxon>Bacillati</taxon>
        <taxon>Actinomycetota</taxon>
        <taxon>Actinomycetes</taxon>
        <taxon>Micrococcales</taxon>
        <taxon>Microbacteriaceae</taxon>
        <taxon>Leucobacter</taxon>
    </lineage>
</organism>
<evidence type="ECO:0000256" key="4">
    <source>
        <dbReference type="ARBA" id="ARBA00022692"/>
    </source>
</evidence>
<evidence type="ECO:0000256" key="7">
    <source>
        <dbReference type="RuleBase" id="RU363032"/>
    </source>
</evidence>
<dbReference type="PROSITE" id="PS50928">
    <property type="entry name" value="ABC_TM1"/>
    <property type="match status" value="1"/>
</dbReference>
<comment type="similarity">
    <text evidence="7">Belongs to the binding-protein-dependent transport system permease family.</text>
</comment>
<evidence type="ECO:0000256" key="3">
    <source>
        <dbReference type="ARBA" id="ARBA00022475"/>
    </source>
</evidence>
<dbReference type="InterPro" id="IPR000515">
    <property type="entry name" value="MetI-like"/>
</dbReference>
<keyword evidence="4 7" id="KW-0812">Transmembrane</keyword>
<dbReference type="OrthoDB" id="9796361at2"/>
<evidence type="ECO:0000256" key="2">
    <source>
        <dbReference type="ARBA" id="ARBA00022448"/>
    </source>
</evidence>
<evidence type="ECO:0000313" key="10">
    <source>
        <dbReference type="Proteomes" id="UP000289260"/>
    </source>
</evidence>
<dbReference type="InterPro" id="IPR035906">
    <property type="entry name" value="MetI-like_sf"/>
</dbReference>
<feature type="transmembrane region" description="Helical" evidence="7">
    <location>
        <begin position="12"/>
        <end position="32"/>
    </location>
</feature>
<feature type="domain" description="ABC transmembrane type-1" evidence="8">
    <location>
        <begin position="63"/>
        <end position="247"/>
    </location>
</feature>
<dbReference type="EMBL" id="CP035806">
    <property type="protein sequence ID" value="QBE48085.1"/>
    <property type="molecule type" value="Genomic_DNA"/>
</dbReference>
<dbReference type="Pfam" id="PF00528">
    <property type="entry name" value="BPD_transp_1"/>
    <property type="match status" value="1"/>
</dbReference>